<evidence type="ECO:0000313" key="1">
    <source>
        <dbReference type="EMBL" id="KRZ46892.1"/>
    </source>
</evidence>
<dbReference type="AlphaFoldDB" id="A0A0V1KIR6"/>
<comment type="caution">
    <text evidence="1">The sequence shown here is derived from an EMBL/GenBank/DDBJ whole genome shotgun (WGS) entry which is preliminary data.</text>
</comment>
<dbReference type="EMBL" id="JYDW01001882">
    <property type="protein sequence ID" value="KRZ46892.1"/>
    <property type="molecule type" value="Genomic_DNA"/>
</dbReference>
<sequence length="54" mass="6166">MVFGDGDSTVITLLKLGEDLYTSELMLEWCRSCQGLQHSACVLYWVTGFLHELR</sequence>
<accession>A0A0V1KIR6</accession>
<dbReference type="OrthoDB" id="5939762at2759"/>
<keyword evidence="2" id="KW-1185">Reference proteome</keyword>
<dbReference type="Proteomes" id="UP000054721">
    <property type="component" value="Unassembled WGS sequence"/>
</dbReference>
<gene>
    <name evidence="1" type="ORF">T02_7599</name>
</gene>
<protein>
    <submittedName>
        <fullName evidence="1">Uncharacterized protein</fullName>
    </submittedName>
</protein>
<name>A0A0V1KIR6_9BILA</name>
<evidence type="ECO:0000313" key="2">
    <source>
        <dbReference type="Proteomes" id="UP000054721"/>
    </source>
</evidence>
<organism evidence="1 2">
    <name type="scientific">Trichinella nativa</name>
    <dbReference type="NCBI Taxonomy" id="6335"/>
    <lineage>
        <taxon>Eukaryota</taxon>
        <taxon>Metazoa</taxon>
        <taxon>Ecdysozoa</taxon>
        <taxon>Nematoda</taxon>
        <taxon>Enoplea</taxon>
        <taxon>Dorylaimia</taxon>
        <taxon>Trichinellida</taxon>
        <taxon>Trichinellidae</taxon>
        <taxon>Trichinella</taxon>
    </lineage>
</organism>
<reference evidence="1 2" key="1">
    <citation type="submission" date="2015-05" db="EMBL/GenBank/DDBJ databases">
        <title>Evolution of Trichinella species and genotypes.</title>
        <authorList>
            <person name="Korhonen P.K."/>
            <person name="Edoardo P."/>
            <person name="Giuseppe L.R."/>
            <person name="Gasser R.B."/>
        </authorList>
    </citation>
    <scope>NUCLEOTIDE SEQUENCE [LARGE SCALE GENOMIC DNA]</scope>
    <source>
        <strain evidence="1">ISS10</strain>
    </source>
</reference>
<proteinExistence type="predicted"/>